<reference evidence="15" key="1">
    <citation type="submission" date="2011-02" db="EMBL/GenBank/DDBJ databases">
        <title>The complete genome of Planctomyces brasiliensis DSM 5305.</title>
        <authorList>
            <person name="Lucas S."/>
            <person name="Copeland A."/>
            <person name="Lapidus A."/>
            <person name="Bruce D."/>
            <person name="Goodwin L."/>
            <person name="Pitluck S."/>
            <person name="Kyrpides N."/>
            <person name="Mavromatis K."/>
            <person name="Pagani I."/>
            <person name="Ivanova N."/>
            <person name="Ovchinnikova G."/>
            <person name="Lu M."/>
            <person name="Detter J.C."/>
            <person name="Han C."/>
            <person name="Land M."/>
            <person name="Hauser L."/>
            <person name="Markowitz V."/>
            <person name="Cheng J.-F."/>
            <person name="Hugenholtz P."/>
            <person name="Woyke T."/>
            <person name="Wu D."/>
            <person name="Tindall B."/>
            <person name="Pomrenke H.G."/>
            <person name="Brambilla E."/>
            <person name="Klenk H.-P."/>
            <person name="Eisen J.A."/>
        </authorList>
    </citation>
    <scope>NUCLEOTIDE SEQUENCE [LARGE SCALE GENOMIC DNA]</scope>
    <source>
        <strain evidence="15">ATCC 49424 / DSM 5305 / JCM 21570 / NBRC 103401 / IFAM 1448</strain>
    </source>
</reference>
<dbReference type="KEGG" id="pbs:Plabr_3542"/>
<dbReference type="RefSeq" id="WP_013629858.1">
    <property type="nucleotide sequence ID" value="NC_015174.1"/>
</dbReference>
<evidence type="ECO:0000313" key="15">
    <source>
        <dbReference type="Proteomes" id="UP000006860"/>
    </source>
</evidence>
<proteinExistence type="inferred from homology"/>
<feature type="compositionally biased region" description="Acidic residues" evidence="12">
    <location>
        <begin position="117"/>
        <end position="131"/>
    </location>
</feature>
<evidence type="ECO:0000256" key="5">
    <source>
        <dbReference type="ARBA" id="ARBA00022540"/>
    </source>
</evidence>
<dbReference type="InterPro" id="IPR027417">
    <property type="entry name" value="P-loop_NTPase"/>
</dbReference>
<dbReference type="InterPro" id="IPR015760">
    <property type="entry name" value="TIF_IF2"/>
</dbReference>
<evidence type="ECO:0000256" key="9">
    <source>
        <dbReference type="ARBA" id="ARBA00025162"/>
    </source>
</evidence>
<feature type="region of interest" description="G-domain" evidence="10">
    <location>
        <begin position="467"/>
        <end position="615"/>
    </location>
</feature>
<keyword evidence="6 10" id="KW-0547">Nucleotide-binding</keyword>
<dbReference type="Gene3D" id="3.40.50.10050">
    <property type="entry name" value="Translation initiation factor IF- 2, domain 3"/>
    <property type="match status" value="1"/>
</dbReference>
<protein>
    <recommendedName>
        <fullName evidence="3 10">Translation initiation factor IF-2</fullName>
    </recommendedName>
</protein>
<feature type="binding site" evidence="10">
    <location>
        <begin position="473"/>
        <end position="480"/>
    </location>
    <ligand>
        <name>GTP</name>
        <dbReference type="ChEBI" id="CHEBI:37565"/>
    </ligand>
</feature>
<dbReference type="Pfam" id="PF11987">
    <property type="entry name" value="IF-2"/>
    <property type="match status" value="1"/>
</dbReference>
<evidence type="ECO:0000256" key="11">
    <source>
        <dbReference type="RuleBase" id="RU000644"/>
    </source>
</evidence>
<feature type="compositionally biased region" description="Basic and acidic residues" evidence="12">
    <location>
        <begin position="202"/>
        <end position="211"/>
    </location>
</feature>
<feature type="compositionally biased region" description="Low complexity" evidence="12">
    <location>
        <begin position="149"/>
        <end position="164"/>
    </location>
</feature>
<feature type="compositionally biased region" description="Low complexity" evidence="12">
    <location>
        <begin position="60"/>
        <end position="70"/>
    </location>
</feature>
<dbReference type="GO" id="GO:0005525">
    <property type="term" value="F:GTP binding"/>
    <property type="evidence" value="ECO:0007669"/>
    <property type="project" value="UniProtKB-KW"/>
</dbReference>
<dbReference type="Gene3D" id="3.40.50.300">
    <property type="entry name" value="P-loop containing nucleotide triphosphate hydrolases"/>
    <property type="match status" value="1"/>
</dbReference>
<dbReference type="Gene3D" id="1.10.10.2480">
    <property type="match status" value="1"/>
</dbReference>
<dbReference type="SUPFAM" id="SSF50447">
    <property type="entry name" value="Translation proteins"/>
    <property type="match status" value="2"/>
</dbReference>
<accession>F0SP36</accession>
<dbReference type="Pfam" id="PF00009">
    <property type="entry name" value="GTP_EFTU"/>
    <property type="match status" value="1"/>
</dbReference>
<feature type="domain" description="Tr-type G" evidence="13">
    <location>
        <begin position="464"/>
        <end position="633"/>
    </location>
</feature>
<dbReference type="AlphaFoldDB" id="F0SP36"/>
<keyword evidence="7 10" id="KW-0648">Protein biosynthesis</keyword>
<dbReference type="FunFam" id="3.40.50.10050:FF:000001">
    <property type="entry name" value="Translation initiation factor IF-2"/>
    <property type="match status" value="1"/>
</dbReference>
<evidence type="ECO:0000256" key="7">
    <source>
        <dbReference type="ARBA" id="ARBA00022917"/>
    </source>
</evidence>
<feature type="compositionally biased region" description="Basic and acidic residues" evidence="12">
    <location>
        <begin position="50"/>
        <end position="59"/>
    </location>
</feature>
<dbReference type="OrthoDB" id="9811804at2"/>
<keyword evidence="15" id="KW-1185">Reference proteome</keyword>
<dbReference type="HOGENOM" id="CLU_006301_5_1_0"/>
<dbReference type="PANTHER" id="PTHR43381:SF5">
    <property type="entry name" value="TR-TYPE G DOMAIN-CONTAINING PROTEIN"/>
    <property type="match status" value="1"/>
</dbReference>
<dbReference type="InterPro" id="IPR004161">
    <property type="entry name" value="EFTu-like_2"/>
</dbReference>
<evidence type="ECO:0000256" key="2">
    <source>
        <dbReference type="ARBA" id="ARBA00007733"/>
    </source>
</evidence>
<dbReference type="HAMAP" id="MF_00100_B">
    <property type="entry name" value="IF_2_B"/>
    <property type="match status" value="1"/>
</dbReference>
<dbReference type="Pfam" id="PF04760">
    <property type="entry name" value="IF2_N"/>
    <property type="match status" value="1"/>
</dbReference>
<dbReference type="InterPro" id="IPR023115">
    <property type="entry name" value="TIF_IF2_dom3"/>
</dbReference>
<dbReference type="CDD" id="cd03702">
    <property type="entry name" value="IF2_mtIF2_II"/>
    <property type="match status" value="1"/>
</dbReference>
<dbReference type="eggNOG" id="COG3266">
    <property type="taxonomic scope" value="Bacteria"/>
</dbReference>
<dbReference type="InterPro" id="IPR044145">
    <property type="entry name" value="IF2_II"/>
</dbReference>
<feature type="compositionally biased region" description="Basic residues" evidence="12">
    <location>
        <begin position="362"/>
        <end position="373"/>
    </location>
</feature>
<dbReference type="Gene3D" id="2.40.30.10">
    <property type="entry name" value="Translation factors"/>
    <property type="match status" value="2"/>
</dbReference>
<dbReference type="InterPro" id="IPR006847">
    <property type="entry name" value="IF2_N"/>
</dbReference>
<evidence type="ECO:0000256" key="8">
    <source>
        <dbReference type="ARBA" id="ARBA00023134"/>
    </source>
</evidence>
<evidence type="ECO:0000256" key="12">
    <source>
        <dbReference type="SAM" id="MobiDB-lite"/>
    </source>
</evidence>
<dbReference type="SUPFAM" id="SSF52540">
    <property type="entry name" value="P-loop containing nucleoside triphosphate hydrolases"/>
    <property type="match status" value="1"/>
</dbReference>
<feature type="binding site" evidence="10">
    <location>
        <begin position="519"/>
        <end position="523"/>
    </location>
    <ligand>
        <name>GTP</name>
        <dbReference type="ChEBI" id="CHEBI:37565"/>
    </ligand>
</feature>
<feature type="region of interest" description="Disordered" evidence="12">
    <location>
        <begin position="50"/>
        <end position="374"/>
    </location>
</feature>
<dbReference type="FunFam" id="2.40.30.10:FF:000008">
    <property type="entry name" value="Translation initiation factor IF-2"/>
    <property type="match status" value="1"/>
</dbReference>
<dbReference type="FunFam" id="3.40.50.300:FF:000019">
    <property type="entry name" value="Translation initiation factor IF-2"/>
    <property type="match status" value="1"/>
</dbReference>
<dbReference type="STRING" id="756272.Plabr_3542"/>
<evidence type="ECO:0000256" key="1">
    <source>
        <dbReference type="ARBA" id="ARBA00004496"/>
    </source>
</evidence>
<dbReference type="FunFam" id="2.40.30.10:FF:000054">
    <property type="entry name" value="Translation initiation factor IF-2"/>
    <property type="match status" value="1"/>
</dbReference>
<comment type="function">
    <text evidence="9 10 11">One of the essential components for the initiation of protein synthesis. Protects formylmethionyl-tRNA from spontaneous hydrolysis and promotes its binding to the 30S ribosomal subunits. Also involved in the hydrolysis of GTP during the formation of the 70S ribosomal complex.</text>
</comment>
<dbReference type="SUPFAM" id="SSF52156">
    <property type="entry name" value="Initiation factor IF2/eIF5b, domain 3"/>
    <property type="match status" value="1"/>
</dbReference>
<keyword evidence="4 10" id="KW-0963">Cytoplasm</keyword>
<dbReference type="PROSITE" id="PS51722">
    <property type="entry name" value="G_TR_2"/>
    <property type="match status" value="1"/>
</dbReference>
<evidence type="ECO:0000256" key="4">
    <source>
        <dbReference type="ARBA" id="ARBA00022490"/>
    </source>
</evidence>
<dbReference type="eggNOG" id="COG0532">
    <property type="taxonomic scope" value="Bacteria"/>
</dbReference>
<dbReference type="Pfam" id="PF03144">
    <property type="entry name" value="GTP_EFTU_D2"/>
    <property type="match status" value="1"/>
</dbReference>
<organism evidence="14 15">
    <name type="scientific">Rubinisphaera brasiliensis (strain ATCC 49424 / DSM 5305 / JCM 21570 / IAM 15109 / NBRC 103401 / IFAM 1448)</name>
    <name type="common">Planctomyces brasiliensis</name>
    <dbReference type="NCBI Taxonomy" id="756272"/>
    <lineage>
        <taxon>Bacteria</taxon>
        <taxon>Pseudomonadati</taxon>
        <taxon>Planctomycetota</taxon>
        <taxon>Planctomycetia</taxon>
        <taxon>Planctomycetales</taxon>
        <taxon>Planctomycetaceae</taxon>
        <taxon>Rubinisphaera</taxon>
    </lineage>
</organism>
<dbReference type="InterPro" id="IPR036925">
    <property type="entry name" value="TIF_IF2_dom3_sf"/>
</dbReference>
<dbReference type="GO" id="GO:0003924">
    <property type="term" value="F:GTPase activity"/>
    <property type="evidence" value="ECO:0007669"/>
    <property type="project" value="UniProtKB-UniRule"/>
</dbReference>
<sequence length="964" mass="104488">MKIRIFALAKELDYDSKELIVRCNEAGIPVKSSPLASISPEERDVLLAYLDSRDKKTEPETSAPTTAAEPQVPLDKAVSGKVRAIQPTKAPRQPAAESKSAAPTEETVEEAPTAEQPAEELAPEPVAEESPSEEKPVEDATPAAPEQDATPVAETPTSEPAAETVEAETPEPVAQAEPEKAVAEPESDDDSDSDNEAPAAKTESKPKRKPVDPQAPVKPSADDFGMVPGNLGSKIRDMKPRASVTDSGAARKPKPKPRPALPTLAVPPKFKAEAPVKKKDEAPAQKPDVKLTADILDTNSPLAAHLKKSDDKPSRGKGKPGDSDNDDRPRRGRLGGMVEQREQRRQQRKRTRDVDDDDRGGRSQRLRRNRSRNRNVEYKTSALVELPITVRSLSEAMGRPAKDLMTVMFKQGIMAKINDSLDEDTALEVALELGVDLEIKREHDFEEALADRLNRDLSEEQLGTRAPIVTILGHVDHGKTTLVDTLRSSNVASGEAGGITQHIAAYQVNKDGQAITFVDTPGHAAFGEMRARGANVTDIIVLVVAANDGVMPQTIECISHAKAAGVPMIVAMNKIDLPDINEQKVLQELAAQNVLVTEWGGDVELVRTSGLKGQGIDDLLETILLTAELHEYKAAPEIPAHGVCLEAFRDEGRGPLAWMIVQQGTLKVGDIVLCGTSYGRIRAMFTDSDQELTEAPPSTPIKVAGLNTVPNAGDHFFVMDDVEEARTMAEDRIHEGRTEALASRGGPKTLEEILGGSGPKELPLIIKGDTPGSIEALRSEVEKLDHSEVRVEVLHTGVGGVNESDVSLAAASGAIIVAFHVVPEERAETLAQNEGIEIRRYSIIYEVTQDIKMALEGLLAPERVEVTTGRAIVLQTFSISRTGTIAGCRILNGTIDRNDRVHVIRDQAIINNYPIGSLRREKEDVKTVREGMECGIRLDGFNDIKEGDLLEAYRIDELQRTLDD</sequence>
<dbReference type="EMBL" id="CP002546">
    <property type="protein sequence ID" value="ADY61139.1"/>
    <property type="molecule type" value="Genomic_DNA"/>
</dbReference>
<comment type="similarity">
    <text evidence="2 10 11">Belongs to the TRAFAC class translation factor GTPase superfamily. Classic translation factor GTPase family. IF-2 subfamily.</text>
</comment>
<dbReference type="GO" id="GO:0005829">
    <property type="term" value="C:cytosol"/>
    <property type="evidence" value="ECO:0007669"/>
    <property type="project" value="TreeGrafter"/>
</dbReference>
<dbReference type="NCBIfam" id="TIGR00487">
    <property type="entry name" value="IF-2"/>
    <property type="match status" value="1"/>
</dbReference>
<dbReference type="CDD" id="cd03692">
    <property type="entry name" value="mtIF2_IVc"/>
    <property type="match status" value="1"/>
</dbReference>
<evidence type="ECO:0000259" key="13">
    <source>
        <dbReference type="PROSITE" id="PS51722"/>
    </source>
</evidence>
<keyword evidence="5 10" id="KW-0396">Initiation factor</keyword>
<dbReference type="InterPro" id="IPR053905">
    <property type="entry name" value="EF-G-like_DII"/>
</dbReference>
<dbReference type="NCBIfam" id="TIGR00231">
    <property type="entry name" value="small_GTP"/>
    <property type="match status" value="1"/>
</dbReference>
<gene>
    <name evidence="10" type="primary">infB</name>
    <name evidence="14" type="ordered locus">Plabr_3542</name>
</gene>
<evidence type="ECO:0000256" key="3">
    <source>
        <dbReference type="ARBA" id="ARBA00020675"/>
    </source>
</evidence>
<keyword evidence="8 10" id="KW-0342">GTP-binding</keyword>
<evidence type="ECO:0000313" key="14">
    <source>
        <dbReference type="EMBL" id="ADY61139.1"/>
    </source>
</evidence>
<feature type="compositionally biased region" description="Acidic residues" evidence="12">
    <location>
        <begin position="185"/>
        <end position="195"/>
    </location>
</feature>
<dbReference type="InterPro" id="IPR005225">
    <property type="entry name" value="Small_GTP-bd"/>
</dbReference>
<evidence type="ECO:0000256" key="10">
    <source>
        <dbReference type="HAMAP-Rule" id="MF_00100"/>
    </source>
</evidence>
<dbReference type="CDD" id="cd01887">
    <property type="entry name" value="IF2_eIF5B"/>
    <property type="match status" value="1"/>
</dbReference>
<dbReference type="PANTHER" id="PTHR43381">
    <property type="entry name" value="TRANSLATION INITIATION FACTOR IF-2-RELATED"/>
    <property type="match status" value="1"/>
</dbReference>
<feature type="compositionally biased region" description="Basic and acidic residues" evidence="12">
    <location>
        <begin position="270"/>
        <end position="291"/>
    </location>
</feature>
<dbReference type="InterPro" id="IPR000178">
    <property type="entry name" value="TF_IF2_bacterial-like"/>
</dbReference>
<feature type="compositionally biased region" description="Low complexity" evidence="12">
    <location>
        <begin position="100"/>
        <end position="116"/>
    </location>
</feature>
<dbReference type="GO" id="GO:0003743">
    <property type="term" value="F:translation initiation factor activity"/>
    <property type="evidence" value="ECO:0007669"/>
    <property type="project" value="UniProtKB-UniRule"/>
</dbReference>
<comment type="subcellular location">
    <subcellularLocation>
        <location evidence="1 10">Cytoplasm</location>
    </subcellularLocation>
</comment>
<evidence type="ECO:0000256" key="6">
    <source>
        <dbReference type="ARBA" id="ARBA00022741"/>
    </source>
</evidence>
<dbReference type="Pfam" id="PF22042">
    <property type="entry name" value="EF-G_D2"/>
    <property type="match status" value="1"/>
</dbReference>
<dbReference type="Proteomes" id="UP000006860">
    <property type="component" value="Chromosome"/>
</dbReference>
<dbReference type="InterPro" id="IPR009000">
    <property type="entry name" value="Transl_B-barrel_sf"/>
</dbReference>
<name>F0SP36_RUBBR</name>
<feature type="compositionally biased region" description="Basic and acidic residues" evidence="12">
    <location>
        <begin position="307"/>
        <end position="329"/>
    </location>
</feature>
<dbReference type="InterPro" id="IPR000795">
    <property type="entry name" value="T_Tr_GTP-bd_dom"/>
</dbReference>
<feature type="binding site" evidence="10">
    <location>
        <begin position="573"/>
        <end position="576"/>
    </location>
    <ligand>
        <name>GTP</name>
        <dbReference type="ChEBI" id="CHEBI:37565"/>
    </ligand>
</feature>